<proteinExistence type="predicted"/>
<feature type="transmembrane region" description="Helical" evidence="1">
    <location>
        <begin position="84"/>
        <end position="105"/>
    </location>
</feature>
<protein>
    <submittedName>
        <fullName evidence="2">Uncharacterized protein</fullName>
    </submittedName>
</protein>
<dbReference type="AlphaFoldDB" id="A0A6S6TR55"/>
<sequence>MKWLKLYSVIVICISILVLVLSFFMMDVLPLLYKFYMGYEIASSKMDKLVAYGLEISNELRLYSLLLLVTFSTVYFLKTVKQFVVIFSAFILIHFVFIAEIGNLIIFRRVYLMLLSLPFLWIFFDFFKFNKETYETKITHGFLYLTLLCFVLPGLYLPPFFSGIQGWTTQIDKSQHFAINGVFLVRKDGEEIRFSRAIVSPINFVTRLNSYMLRSHPQKVNELLRFYKGTYIKRYATLAKGSIPSQNILGKLAYPIHNPQGNFDYSAFPPSNIKEIKISTKYYTWEKNFIKEDVMAREVW</sequence>
<feature type="transmembrane region" description="Helical" evidence="1">
    <location>
        <begin position="7"/>
        <end position="26"/>
    </location>
</feature>
<feature type="transmembrane region" description="Helical" evidence="1">
    <location>
        <begin position="111"/>
        <end position="129"/>
    </location>
</feature>
<organism evidence="2">
    <name type="scientific">uncultured Sulfurovum sp</name>
    <dbReference type="NCBI Taxonomy" id="269237"/>
    <lineage>
        <taxon>Bacteria</taxon>
        <taxon>Pseudomonadati</taxon>
        <taxon>Campylobacterota</taxon>
        <taxon>Epsilonproteobacteria</taxon>
        <taxon>Campylobacterales</taxon>
        <taxon>Sulfurovaceae</taxon>
        <taxon>Sulfurovum</taxon>
        <taxon>environmental samples</taxon>
    </lineage>
</organism>
<keyword evidence="1" id="KW-0472">Membrane</keyword>
<evidence type="ECO:0000313" key="2">
    <source>
        <dbReference type="EMBL" id="CAA6817536.1"/>
    </source>
</evidence>
<dbReference type="EMBL" id="CACVAU010000052">
    <property type="protein sequence ID" value="CAA6817536.1"/>
    <property type="molecule type" value="Genomic_DNA"/>
</dbReference>
<evidence type="ECO:0000256" key="1">
    <source>
        <dbReference type="SAM" id="Phobius"/>
    </source>
</evidence>
<feature type="transmembrane region" description="Helical" evidence="1">
    <location>
        <begin position="60"/>
        <end position="77"/>
    </location>
</feature>
<gene>
    <name evidence="2" type="ORF">HELGO_WM4780</name>
</gene>
<keyword evidence="1" id="KW-0812">Transmembrane</keyword>
<feature type="transmembrane region" description="Helical" evidence="1">
    <location>
        <begin position="141"/>
        <end position="161"/>
    </location>
</feature>
<keyword evidence="1" id="KW-1133">Transmembrane helix</keyword>
<name>A0A6S6TR55_9BACT</name>
<accession>A0A6S6TR55</accession>
<reference evidence="2" key="1">
    <citation type="submission" date="2020-01" db="EMBL/GenBank/DDBJ databases">
        <authorList>
            <person name="Meier V. D."/>
            <person name="Meier V D."/>
        </authorList>
    </citation>
    <scope>NUCLEOTIDE SEQUENCE</scope>
    <source>
        <strain evidence="2">HLG_WM_MAG_05</strain>
    </source>
</reference>